<dbReference type="EMBL" id="CP098740">
    <property type="protein sequence ID" value="UZK54974.1"/>
    <property type="molecule type" value="Genomic_DNA"/>
</dbReference>
<accession>A0ABY6PSR3</accession>
<feature type="transmembrane region" description="Helical" evidence="1">
    <location>
        <begin position="56"/>
        <end position="78"/>
    </location>
</feature>
<proteinExistence type="predicted"/>
<name>A0ABY6PSR3_9ACTN</name>
<keyword evidence="1" id="KW-0812">Transmembrane</keyword>
<sequence>MYVFMDPAPGDEPGRDDDELLVRTAMERATGGAPPLPDLVPGALVQGRRRRARARAAIGATATAIVGLGIFGAALPVWGGGGEPVREWSAASSATAVPTPLDTSDPWLRLPVHVEPSPGETSMADLPEREYSRQGVFQNEAAGVLEALLPKALAPVRPVDIAVSRYQGGVDSPVFPISFSVRPLATGKAARADTPCLDGAVKDLRCDEVTLPGGIKAQAITAAGNAKGGKKVTGVTVRFRYGHSRVTLTVGGDYDAMVSAPVTADQLVAVAGDPKVIEMVAYADKRPMEAKEGSVRGG</sequence>
<keyword evidence="1" id="KW-1133">Transmembrane helix</keyword>
<evidence type="ECO:0000256" key="1">
    <source>
        <dbReference type="SAM" id="Phobius"/>
    </source>
</evidence>
<gene>
    <name evidence="2" type="ORF">NEH16_13250</name>
</gene>
<keyword evidence="3" id="KW-1185">Reference proteome</keyword>
<keyword evidence="1" id="KW-0472">Membrane</keyword>
<dbReference type="RefSeq" id="WP_265542287.1">
    <property type="nucleotide sequence ID" value="NZ_CP098740.1"/>
</dbReference>
<organism evidence="2 3">
    <name type="scientific">Streptomyces drozdowiczii</name>
    <dbReference type="NCBI Taxonomy" id="202862"/>
    <lineage>
        <taxon>Bacteria</taxon>
        <taxon>Bacillati</taxon>
        <taxon>Actinomycetota</taxon>
        <taxon>Actinomycetes</taxon>
        <taxon>Kitasatosporales</taxon>
        <taxon>Streptomycetaceae</taxon>
        <taxon>Streptomyces</taxon>
    </lineage>
</organism>
<evidence type="ECO:0000313" key="2">
    <source>
        <dbReference type="EMBL" id="UZK54974.1"/>
    </source>
</evidence>
<protein>
    <submittedName>
        <fullName evidence="2">Uncharacterized protein</fullName>
    </submittedName>
</protein>
<evidence type="ECO:0000313" key="3">
    <source>
        <dbReference type="Proteomes" id="UP001164963"/>
    </source>
</evidence>
<dbReference type="Proteomes" id="UP001164963">
    <property type="component" value="Chromosome"/>
</dbReference>
<reference evidence="2" key="1">
    <citation type="journal article" date="2022" name="Front. Microbiol.">
        <title>Mirubactin C rescues the lethal effect of cell wall biosynthesis mutations in Bacillus subtilis.</title>
        <authorList>
            <person name="Kepplinger B."/>
            <person name="Wen X."/>
            <person name="Tyler A.R."/>
            <person name="Kim B.Y."/>
            <person name="Brown J."/>
            <person name="Banks P."/>
            <person name="Dashti Y."/>
            <person name="Mackenzie E.S."/>
            <person name="Wills C."/>
            <person name="Kawai Y."/>
            <person name="Waldron K.J."/>
            <person name="Allenby N.E.E."/>
            <person name="Wu L.J."/>
            <person name="Hall M.J."/>
            <person name="Errington J."/>
        </authorList>
    </citation>
    <scope>NUCLEOTIDE SEQUENCE</scope>
    <source>
        <strain evidence="2">MDA8-470</strain>
    </source>
</reference>